<dbReference type="AlphaFoldDB" id="A0A0A9F014"/>
<proteinExistence type="predicted"/>
<accession>A0A0A9F014</accession>
<reference evidence="1" key="1">
    <citation type="submission" date="2014-09" db="EMBL/GenBank/DDBJ databases">
        <authorList>
            <person name="Magalhaes I.L.F."/>
            <person name="Oliveira U."/>
            <person name="Santos F.R."/>
            <person name="Vidigal T.H.D.A."/>
            <person name="Brescovit A.D."/>
            <person name="Santos A.J."/>
        </authorList>
    </citation>
    <scope>NUCLEOTIDE SEQUENCE</scope>
    <source>
        <tissue evidence="1">Shoot tissue taken approximately 20 cm above the soil surface</tissue>
    </source>
</reference>
<protein>
    <submittedName>
        <fullName evidence="1">Uncharacterized protein</fullName>
    </submittedName>
</protein>
<reference evidence="1" key="2">
    <citation type="journal article" date="2015" name="Data Brief">
        <title>Shoot transcriptome of the giant reed, Arundo donax.</title>
        <authorList>
            <person name="Barrero R.A."/>
            <person name="Guerrero F.D."/>
            <person name="Moolhuijzen P."/>
            <person name="Goolsby J.A."/>
            <person name="Tidwell J."/>
            <person name="Bellgard S.E."/>
            <person name="Bellgard M.I."/>
        </authorList>
    </citation>
    <scope>NUCLEOTIDE SEQUENCE</scope>
    <source>
        <tissue evidence="1">Shoot tissue taken approximately 20 cm above the soil surface</tissue>
    </source>
</reference>
<name>A0A0A9F014_ARUDO</name>
<evidence type="ECO:0000313" key="1">
    <source>
        <dbReference type="EMBL" id="JAE05647.1"/>
    </source>
</evidence>
<organism evidence="1">
    <name type="scientific">Arundo donax</name>
    <name type="common">Giant reed</name>
    <name type="synonym">Donax arundinaceus</name>
    <dbReference type="NCBI Taxonomy" id="35708"/>
    <lineage>
        <taxon>Eukaryota</taxon>
        <taxon>Viridiplantae</taxon>
        <taxon>Streptophyta</taxon>
        <taxon>Embryophyta</taxon>
        <taxon>Tracheophyta</taxon>
        <taxon>Spermatophyta</taxon>
        <taxon>Magnoliopsida</taxon>
        <taxon>Liliopsida</taxon>
        <taxon>Poales</taxon>
        <taxon>Poaceae</taxon>
        <taxon>PACMAD clade</taxon>
        <taxon>Arundinoideae</taxon>
        <taxon>Arundineae</taxon>
        <taxon>Arundo</taxon>
    </lineage>
</organism>
<dbReference type="EMBL" id="GBRH01192249">
    <property type="protein sequence ID" value="JAE05647.1"/>
    <property type="molecule type" value="Transcribed_RNA"/>
</dbReference>
<sequence>MSSWFPNTVAHGIPLPLVREIALSQYKLALGIGRLFAVTRSPRYTTKSGFSTSRMAAMTRSEPASCAGPQSVHASSP</sequence>